<sequence length="860" mass="95633">MHATFSQHHTTRIGTALSTAPATRHKSDGDAKPKSTRSVKKRQSKKSLENAESHQRDSRETSSMRASEQPRTTQDLTDPSSATSTSPNLPSSATNPSQDLEAAIDDETLARAAVARSTIPNPLLGHGAVLSKDQSSDTESTLAATGFQKRTSLSTPATSHTGIRPFAPNMALDATPTSVPHETSPFQTTATQDTQSAMATTKPTKTSMAPMTTRDIASSLATSEDGTASTQDVEMQDSSDASECSNTRTSTAATEHDHLGQLSPALTEMSSASFNTTNSELSLHQLGSTSTNTNESVPPRITFTKPNVDHLRMRRATSPKKLGSDRLSPLRINTNLPIPPDAPPSKRTKTENKIEIEYDSASTPRIKQTPTTPATLSPFITSARPTSAHTPTPSSGVQLPSALPSAAFQSRQALVASRWLHGTQQQSPAVQAPAIAQKKPFGLIDALIADSSLCISLVGYLDVPSLISLYAISKKFHYYFNKNATGFILSSMRTWAPGADEVYPWRCYESLCIKDPIKRQKAKALVLGADVERLNLFSRDVPSLRWLQMVVWREGVVKDIMTQLVTKGLRTPRGSRDAIKRLWFMLDLPLNAHRLALMRCRDYFSDKVLELLTHLFLKVDMFFTDPAFALYRFNHPNQRVWPNRWANGAALGCNLREKLLAERSLTSLWRVMRGWSPEPAAGFRPILAMDILNLWVRHRFRFRQNAPQGMNRAQKIMKMPMRDFMDTGYERIWRPETYDDDVPTPVTATAPRVNRPRPLLRPDELIMAESINRQLSLHREWTAMMLWGFVDPNGRDVRVPSEQEIISKTREHWSRKEKIQMALAAQAAAKDGKDVGDMTRIFGKPPKRPRPTRSKAMRDL</sequence>
<gene>
    <name evidence="2" type="ORF">HII31_11674</name>
</gene>
<dbReference type="EMBL" id="JABCIY010000241">
    <property type="protein sequence ID" value="KAF7187065.1"/>
    <property type="molecule type" value="Genomic_DNA"/>
</dbReference>
<feature type="region of interest" description="Disordered" evidence="1">
    <location>
        <begin position="318"/>
        <end position="350"/>
    </location>
</feature>
<organism evidence="2 3">
    <name type="scientific">Pseudocercospora fuligena</name>
    <dbReference type="NCBI Taxonomy" id="685502"/>
    <lineage>
        <taxon>Eukaryota</taxon>
        <taxon>Fungi</taxon>
        <taxon>Dikarya</taxon>
        <taxon>Ascomycota</taxon>
        <taxon>Pezizomycotina</taxon>
        <taxon>Dothideomycetes</taxon>
        <taxon>Dothideomycetidae</taxon>
        <taxon>Mycosphaerellales</taxon>
        <taxon>Mycosphaerellaceae</taxon>
        <taxon>Pseudocercospora</taxon>
    </lineage>
</organism>
<comment type="caution">
    <text evidence="2">The sequence shown here is derived from an EMBL/GenBank/DDBJ whole genome shotgun (WGS) entry which is preliminary data.</text>
</comment>
<feature type="compositionally biased region" description="Polar residues" evidence="1">
    <location>
        <begin position="63"/>
        <end position="97"/>
    </location>
</feature>
<feature type="compositionally biased region" description="Polar residues" evidence="1">
    <location>
        <begin position="137"/>
        <end position="161"/>
    </location>
</feature>
<dbReference type="OrthoDB" id="4966at2759"/>
<dbReference type="Proteomes" id="UP000660729">
    <property type="component" value="Unassembled WGS sequence"/>
</dbReference>
<feature type="compositionally biased region" description="Basic and acidic residues" evidence="1">
    <location>
        <begin position="46"/>
        <end position="62"/>
    </location>
</feature>
<feature type="region of interest" description="Disordered" evidence="1">
    <location>
        <begin position="121"/>
        <end position="257"/>
    </location>
</feature>
<feature type="compositionally biased region" description="Polar residues" evidence="1">
    <location>
        <begin position="1"/>
        <end position="21"/>
    </location>
</feature>
<evidence type="ECO:0000313" key="3">
    <source>
        <dbReference type="Proteomes" id="UP000660729"/>
    </source>
</evidence>
<proteinExistence type="predicted"/>
<feature type="compositionally biased region" description="Polar residues" evidence="1">
    <location>
        <begin position="175"/>
        <end position="253"/>
    </location>
</feature>
<reference evidence="2" key="1">
    <citation type="submission" date="2020-04" db="EMBL/GenBank/DDBJ databases">
        <title>Draft genome resource of the tomato pathogen Pseudocercospora fuligena.</title>
        <authorList>
            <person name="Zaccaron A."/>
        </authorList>
    </citation>
    <scope>NUCLEOTIDE SEQUENCE</scope>
    <source>
        <strain evidence="2">PF001</strain>
    </source>
</reference>
<feature type="region of interest" description="Disordered" evidence="1">
    <location>
        <begin position="830"/>
        <end position="860"/>
    </location>
</feature>
<protein>
    <submittedName>
        <fullName evidence="2">Uncharacterized protein</fullName>
    </submittedName>
</protein>
<feature type="compositionally biased region" description="Basic residues" evidence="1">
    <location>
        <begin position="34"/>
        <end position="45"/>
    </location>
</feature>
<name>A0A8H6R842_9PEZI</name>
<feature type="region of interest" description="Disordered" evidence="1">
    <location>
        <begin position="1"/>
        <end position="97"/>
    </location>
</feature>
<accession>A0A8H6R842</accession>
<feature type="compositionally biased region" description="Basic residues" evidence="1">
    <location>
        <begin position="845"/>
        <end position="860"/>
    </location>
</feature>
<evidence type="ECO:0000313" key="2">
    <source>
        <dbReference type="EMBL" id="KAF7187065.1"/>
    </source>
</evidence>
<keyword evidence="3" id="KW-1185">Reference proteome</keyword>
<evidence type="ECO:0000256" key="1">
    <source>
        <dbReference type="SAM" id="MobiDB-lite"/>
    </source>
</evidence>
<dbReference type="AlphaFoldDB" id="A0A8H6R842"/>